<dbReference type="InterPro" id="IPR039565">
    <property type="entry name" value="BamD-like"/>
</dbReference>
<dbReference type="SUPFAM" id="SSF48452">
    <property type="entry name" value="TPR-like"/>
    <property type="match status" value="6"/>
</dbReference>
<name>A0A9X2JK87_9BACT</name>
<dbReference type="InterPro" id="IPR019734">
    <property type="entry name" value="TPR_rpt"/>
</dbReference>
<accession>A0A9X2JK87</accession>
<feature type="chain" id="PRO_5040774100" evidence="3">
    <location>
        <begin position="27"/>
        <end position="1038"/>
    </location>
</feature>
<dbReference type="RefSeq" id="WP_252855925.1">
    <property type="nucleotide sequence ID" value="NZ_JAMXLR010000092.1"/>
</dbReference>
<feature type="repeat" description="TPR" evidence="2">
    <location>
        <begin position="71"/>
        <end position="104"/>
    </location>
</feature>
<dbReference type="Pfam" id="PF13432">
    <property type="entry name" value="TPR_16"/>
    <property type="match status" value="8"/>
</dbReference>
<dbReference type="GO" id="GO:0042802">
    <property type="term" value="F:identical protein binding"/>
    <property type="evidence" value="ECO:0007669"/>
    <property type="project" value="InterPro"/>
</dbReference>
<dbReference type="PANTHER" id="PTHR12558">
    <property type="entry name" value="CELL DIVISION CYCLE 16,23,27"/>
    <property type="match status" value="1"/>
</dbReference>
<evidence type="ECO:0000256" key="1">
    <source>
        <dbReference type="ARBA" id="ARBA00022729"/>
    </source>
</evidence>
<feature type="signal peptide" evidence="3">
    <location>
        <begin position="1"/>
        <end position="26"/>
    </location>
</feature>
<evidence type="ECO:0000313" key="6">
    <source>
        <dbReference type="Proteomes" id="UP001155241"/>
    </source>
</evidence>
<keyword evidence="6" id="KW-1185">Reference proteome</keyword>
<reference evidence="5" key="1">
    <citation type="submission" date="2022-06" db="EMBL/GenBank/DDBJ databases">
        <title>Aeoliella straminimaris, a novel planctomycete from sediments.</title>
        <authorList>
            <person name="Vitorino I.R."/>
            <person name="Lage O.M."/>
        </authorList>
    </citation>
    <scope>NUCLEOTIDE SEQUENCE</scope>
    <source>
        <strain evidence="5">ICT_H6.2</strain>
    </source>
</reference>
<dbReference type="InterPro" id="IPR011717">
    <property type="entry name" value="TPR-4"/>
</dbReference>
<dbReference type="Pfam" id="PF13174">
    <property type="entry name" value="TPR_6"/>
    <property type="match status" value="1"/>
</dbReference>
<evidence type="ECO:0000313" key="5">
    <source>
        <dbReference type="EMBL" id="MCO6047818.1"/>
    </source>
</evidence>
<dbReference type="PROSITE" id="PS50005">
    <property type="entry name" value="TPR"/>
    <property type="match status" value="3"/>
</dbReference>
<proteinExistence type="predicted"/>
<feature type="repeat" description="TPR" evidence="2">
    <location>
        <begin position="231"/>
        <end position="264"/>
    </location>
</feature>
<evidence type="ECO:0000259" key="4">
    <source>
        <dbReference type="Pfam" id="PF13525"/>
    </source>
</evidence>
<dbReference type="Pfam" id="PF13525">
    <property type="entry name" value="YfiO"/>
    <property type="match status" value="1"/>
</dbReference>
<dbReference type="Pfam" id="PF07721">
    <property type="entry name" value="TPR_4"/>
    <property type="match status" value="1"/>
</dbReference>
<dbReference type="Proteomes" id="UP001155241">
    <property type="component" value="Unassembled WGS sequence"/>
</dbReference>
<comment type="caution">
    <text evidence="5">The sequence shown here is derived from an EMBL/GenBank/DDBJ whole genome shotgun (WGS) entry which is preliminary data.</text>
</comment>
<dbReference type="PANTHER" id="PTHR12558:SF13">
    <property type="entry name" value="CELL DIVISION CYCLE PROTEIN 27 HOMOLOG"/>
    <property type="match status" value="1"/>
</dbReference>
<feature type="repeat" description="TPR" evidence="2">
    <location>
        <begin position="835"/>
        <end position="868"/>
    </location>
</feature>
<keyword evidence="2" id="KW-0802">TPR repeat</keyword>
<feature type="domain" description="Outer membrane lipoprotein BamD-like" evidence="4">
    <location>
        <begin position="34"/>
        <end position="153"/>
    </location>
</feature>
<evidence type="ECO:0000256" key="2">
    <source>
        <dbReference type="PROSITE-ProRule" id="PRU00339"/>
    </source>
</evidence>
<dbReference type="AlphaFoldDB" id="A0A9X2JK87"/>
<dbReference type="EMBL" id="JAMXLR010000092">
    <property type="protein sequence ID" value="MCO6047818.1"/>
    <property type="molecule type" value="Genomic_DNA"/>
</dbReference>
<keyword evidence="1 3" id="KW-0732">Signal</keyword>
<dbReference type="SMART" id="SM00028">
    <property type="entry name" value="TPR"/>
    <property type="match status" value="15"/>
</dbReference>
<organism evidence="5 6">
    <name type="scientific">Aeoliella straminimaris</name>
    <dbReference type="NCBI Taxonomy" id="2954799"/>
    <lineage>
        <taxon>Bacteria</taxon>
        <taxon>Pseudomonadati</taxon>
        <taxon>Planctomycetota</taxon>
        <taxon>Planctomycetia</taxon>
        <taxon>Pirellulales</taxon>
        <taxon>Lacipirellulaceae</taxon>
        <taxon>Aeoliella</taxon>
    </lineage>
</organism>
<dbReference type="InterPro" id="IPR011990">
    <property type="entry name" value="TPR-like_helical_dom_sf"/>
</dbReference>
<sequence length="1038" mass="111270">MRYSSVVLRAALVLLASFLLTGDSHAQNSSSAKAIEQYNQAARWQKLEEYDVAAKEWDKLADQFPSDPLAAAARHYAGVCRFQLGEYPAAIKSFQAFLAKNPKHELAEASLTNLGLAAYNQAQKSEGPAATKLYQQAVTAFDQLAKQFPDSKLGSQSDFYRGESLYALGKLAEAEQAYQKWLADYVEEKSQYEPSVRLALGSTQTELGKTDAARKTLESLINDNPPNNIAAQASVRLGDALVAAGEFQAGAQQYANATKIDPNLADADYAAQARVSALFNAGDYVAAAQGYEALGDIASAGKSLYQAGDYAAAAQRLATAYAAAPADAELAHWWSRSLLEAGQPSEALQAADKALAQAKSAELLLDKADAMYALDDQRTGSLPAYIAAAEAADGELAGEARHLAAATALELGQLDVAKQQSQIILDKHADTSFVTEARLTLAEAQLQSGEAKQAAATFAELLKTANDQQRADWTVRLAWAQSTAGDEAAVVATLKPLNVEANSSTGQQAAFLLGRALFRSGDAASAIKPLQTVAEANPPSDWSPEARLILGRSLAATGDSAAAVATLGALIDSQPSPQLLAQAYYRRAEAQQSSGNAEAAVADFDKVMADWPQHPLAAYAAYRAAMIQMQQGKFDDAATRFGKLADTYPDHTLAGEARLGQSTCLAQSGNNAEAAAVLQKMDTNEPRVALALGTSLSGQKKWDEAIQMLQQAANTEGEFVDRDRAWYELGWAYREAGQADKSRAAFNKLVTEMADSPLAADAMFRVAESSYEAGNYQQAAGDFQAAAKQADSKSNLHEKALHMTGWAQHKAGDEQAAAATFAQQLQAHPDGSLAADGQWMIGEALFAAEDYDQALAAYEKAKGTKPSSATLAPLGMLHAGQSASQLEKWQDSADWLQAASTDYPEYDGQSEIAYELGWTLTKLGKSDEAAPLLEKVADRDTSPIGARARFVLGELQFANKQYEQAVRTFFKVAYGYGDREAPEAYHHWQAESLFEAARCLEQLDRGSAAKKLYQELLQRFPKEAKADLAQQRIAAMGN</sequence>
<gene>
    <name evidence="5" type="ORF">NG895_28265</name>
</gene>
<evidence type="ECO:0000256" key="3">
    <source>
        <dbReference type="SAM" id="SignalP"/>
    </source>
</evidence>
<protein>
    <submittedName>
        <fullName evidence="5">Tetratricopeptide repeat protein</fullName>
    </submittedName>
</protein>
<dbReference type="Gene3D" id="1.25.40.10">
    <property type="entry name" value="Tetratricopeptide repeat domain"/>
    <property type="match status" value="8"/>
</dbReference>